<evidence type="ECO:0000313" key="1">
    <source>
        <dbReference type="EMBL" id="PSS38039.1"/>
    </source>
</evidence>
<dbReference type="AlphaFoldDB" id="A0A2R6S783"/>
<protein>
    <submittedName>
        <fullName evidence="1">Uncharacterized protein</fullName>
    </submittedName>
</protein>
<dbReference type="EMBL" id="MLYV02000010">
    <property type="protein sequence ID" value="PSS38039.1"/>
    <property type="molecule type" value="Genomic_DNA"/>
</dbReference>
<proteinExistence type="predicted"/>
<evidence type="ECO:0000313" key="2">
    <source>
        <dbReference type="Proteomes" id="UP000186601"/>
    </source>
</evidence>
<comment type="caution">
    <text evidence="1">The sequence shown here is derived from an EMBL/GenBank/DDBJ whole genome shotgun (WGS) entry which is preliminary data.</text>
</comment>
<dbReference type="PANTHER" id="PTHR39336">
    <property type="entry name" value="PYRIDOXAMINE PHOSPHATE OXIDASE FAMILY PROTEIN (AFU_ORTHOLOGUE AFUA_6G11440)"/>
    <property type="match status" value="1"/>
</dbReference>
<organism evidence="1 2">
    <name type="scientific">Hermanssonia centrifuga</name>
    <dbReference type="NCBI Taxonomy" id="98765"/>
    <lineage>
        <taxon>Eukaryota</taxon>
        <taxon>Fungi</taxon>
        <taxon>Dikarya</taxon>
        <taxon>Basidiomycota</taxon>
        <taxon>Agaricomycotina</taxon>
        <taxon>Agaricomycetes</taxon>
        <taxon>Polyporales</taxon>
        <taxon>Meruliaceae</taxon>
        <taxon>Hermanssonia</taxon>
    </lineage>
</organism>
<keyword evidence="2" id="KW-1185">Reference proteome</keyword>
<name>A0A2R6S783_9APHY</name>
<dbReference type="PANTHER" id="PTHR39336:SF3">
    <property type="entry name" value="PYRIDOXAMINE PHOSPHATE OXIDASE"/>
    <property type="match status" value="1"/>
</dbReference>
<dbReference type="STRING" id="98765.A0A2R6S783"/>
<sequence>MGQFYNELPDDEKLIEWIKEQKLFHVATAPLKGILPSQDDDVVLFNAMDLGGHVNVSPKGLPSFKLVNKRACWYLDLAGSSEISSWSSHLRAPHRFLDYSEKVSPGSGATPSNKFSSSILSIGKVFERGTPEFDEFFRPDKQAEDQYDFSTPELLPGARSVIWIDITQVGLSCGYTVPIMIFEKHQYATQFPHPAYISVVRTGDTHTKFAARLEERDSATDDPFSLPPDKGMMSYMVAMNTWSIDGLPGMMQNAERATKENIRKTMVNLAPVRRSGGYQSQYYVLVGTVCRYREITNKMV</sequence>
<gene>
    <name evidence="1" type="ORF">PHLCEN_2v124</name>
</gene>
<accession>A0A2R6S783</accession>
<dbReference type="Proteomes" id="UP000186601">
    <property type="component" value="Unassembled WGS sequence"/>
</dbReference>
<dbReference type="OrthoDB" id="539398at2759"/>
<reference evidence="1 2" key="1">
    <citation type="submission" date="2018-02" db="EMBL/GenBank/DDBJ databases">
        <title>Genome sequence of the basidiomycete white-rot fungus Phlebia centrifuga.</title>
        <authorList>
            <person name="Granchi Z."/>
            <person name="Peng M."/>
            <person name="de Vries R.P."/>
            <person name="Hilden K."/>
            <person name="Makela M.R."/>
            <person name="Grigoriev I."/>
            <person name="Riley R."/>
        </authorList>
    </citation>
    <scope>NUCLEOTIDE SEQUENCE [LARGE SCALE GENOMIC DNA]</scope>
    <source>
        <strain evidence="1 2">FBCC195</strain>
    </source>
</reference>